<evidence type="ECO:0000313" key="4">
    <source>
        <dbReference type="Proteomes" id="UP001214043"/>
    </source>
</evidence>
<proteinExistence type="predicted"/>
<dbReference type="SUPFAM" id="SSF54593">
    <property type="entry name" value="Glyoxalase/Bleomycin resistance protein/Dihydroxybiphenyl dioxygenase"/>
    <property type="match status" value="1"/>
</dbReference>
<organism evidence="3 4">
    <name type="scientific">Hyphococcus flavus</name>
    <dbReference type="NCBI Taxonomy" id="1866326"/>
    <lineage>
        <taxon>Bacteria</taxon>
        <taxon>Pseudomonadati</taxon>
        <taxon>Pseudomonadota</taxon>
        <taxon>Alphaproteobacteria</taxon>
        <taxon>Parvularculales</taxon>
        <taxon>Parvularculaceae</taxon>
        <taxon>Hyphococcus</taxon>
    </lineage>
</organism>
<evidence type="ECO:0000313" key="3">
    <source>
        <dbReference type="EMBL" id="WDI30583.1"/>
    </source>
</evidence>
<dbReference type="Pfam" id="PF18029">
    <property type="entry name" value="Glyoxalase_6"/>
    <property type="match status" value="1"/>
</dbReference>
<dbReference type="PROSITE" id="PS51819">
    <property type="entry name" value="VOC"/>
    <property type="match status" value="1"/>
</dbReference>
<name>A0AAF0CF78_9PROT</name>
<dbReference type="EMBL" id="CP118166">
    <property type="protein sequence ID" value="WDI30583.1"/>
    <property type="molecule type" value="Genomic_DNA"/>
</dbReference>
<dbReference type="Proteomes" id="UP001214043">
    <property type="component" value="Chromosome"/>
</dbReference>
<dbReference type="PANTHER" id="PTHR33993:SF5">
    <property type="entry name" value="GLYOXALASE"/>
    <property type="match status" value="1"/>
</dbReference>
<dbReference type="InterPro" id="IPR041581">
    <property type="entry name" value="Glyoxalase_6"/>
</dbReference>
<accession>A0AAF0CF78</accession>
<dbReference type="InterPro" id="IPR029068">
    <property type="entry name" value="Glyas_Bleomycin-R_OHBP_Dase"/>
</dbReference>
<dbReference type="Gene3D" id="3.10.180.10">
    <property type="entry name" value="2,3-Dihydroxybiphenyl 1,2-Dioxygenase, domain 1"/>
    <property type="match status" value="1"/>
</dbReference>
<sequence>MQKVVGIGGFFFRSKDPDKLAKWYEEHLGINVVPSDYDTPGWRSEAGTTVFAPFKEDTAFFGDMKNQWMINFRVKDLDALAAQLEKAGVKVEIDPEEYPNGRFAQMNDPEGNPIQLWQPGGCDPG</sequence>
<evidence type="ECO:0000259" key="2">
    <source>
        <dbReference type="PROSITE" id="PS51819"/>
    </source>
</evidence>
<keyword evidence="4" id="KW-1185">Reference proteome</keyword>
<gene>
    <name evidence="3" type="ORF">PUV54_11520</name>
</gene>
<feature type="domain" description="VOC" evidence="2">
    <location>
        <begin position="6"/>
        <end position="119"/>
    </location>
</feature>
<dbReference type="InterPro" id="IPR037523">
    <property type="entry name" value="VOC_core"/>
</dbReference>
<dbReference type="RefSeq" id="WP_274492387.1">
    <property type="nucleotide sequence ID" value="NZ_CP118166.1"/>
</dbReference>
<feature type="region of interest" description="Disordered" evidence="1">
    <location>
        <begin position="100"/>
        <end position="125"/>
    </location>
</feature>
<reference evidence="3" key="1">
    <citation type="submission" date="2023-02" db="EMBL/GenBank/DDBJ databases">
        <title>Genome sequence of Hyphococcus flavus.</title>
        <authorList>
            <person name="Rong J.-C."/>
            <person name="Zhao Q."/>
            <person name="Yi M."/>
            <person name="Wu J.-Y."/>
        </authorList>
    </citation>
    <scope>NUCLEOTIDE SEQUENCE</scope>
    <source>
        <strain evidence="3">MCCC 1K03223</strain>
    </source>
</reference>
<evidence type="ECO:0000256" key="1">
    <source>
        <dbReference type="SAM" id="MobiDB-lite"/>
    </source>
</evidence>
<dbReference type="AlphaFoldDB" id="A0AAF0CF78"/>
<dbReference type="PANTHER" id="PTHR33993">
    <property type="entry name" value="GLYOXALASE-RELATED"/>
    <property type="match status" value="1"/>
</dbReference>
<dbReference type="KEGG" id="hfl:PUV54_11520"/>
<dbReference type="InterPro" id="IPR052164">
    <property type="entry name" value="Anthracycline_SecMetBiosynth"/>
</dbReference>
<protein>
    <submittedName>
        <fullName evidence="3">VOC family protein</fullName>
    </submittedName>
</protein>